<evidence type="ECO:0000256" key="1">
    <source>
        <dbReference type="ARBA" id="ARBA00000213"/>
    </source>
</evidence>
<keyword evidence="5" id="KW-0238">DNA-binding</keyword>
<dbReference type="EC" id="5.6.2.1" evidence="3"/>
<dbReference type="AlphaFoldDB" id="A0A1M5WDZ9"/>
<dbReference type="Gene3D" id="1.10.132.120">
    <property type="match status" value="1"/>
</dbReference>
<comment type="catalytic activity">
    <reaction evidence="1">
        <text>ATP-independent breakage of single-stranded DNA, followed by passage and rejoining.</text>
        <dbReference type="EC" id="5.6.2.1"/>
    </reaction>
</comment>
<dbReference type="PROSITE" id="PS52038">
    <property type="entry name" value="TOPO_IB_2"/>
    <property type="match status" value="1"/>
</dbReference>
<dbReference type="InterPro" id="IPR035447">
    <property type="entry name" value="DNA_topo_I_N_sf"/>
</dbReference>
<dbReference type="Gene3D" id="3.90.15.10">
    <property type="entry name" value="Topoisomerase I, Chain A, domain 3"/>
    <property type="match status" value="1"/>
</dbReference>
<accession>A0A1M5WDZ9</accession>
<keyword evidence="10" id="KW-1185">Reference proteome</keyword>
<dbReference type="InterPro" id="IPR049331">
    <property type="entry name" value="Top1B_N_bact"/>
</dbReference>
<evidence type="ECO:0000259" key="7">
    <source>
        <dbReference type="Pfam" id="PF01028"/>
    </source>
</evidence>
<evidence type="ECO:0000256" key="6">
    <source>
        <dbReference type="ARBA" id="ARBA00023235"/>
    </source>
</evidence>
<comment type="similarity">
    <text evidence="2">Belongs to the type IB topoisomerase family.</text>
</comment>
<dbReference type="Proteomes" id="UP000184226">
    <property type="component" value="Unassembled WGS sequence"/>
</dbReference>
<dbReference type="SUPFAM" id="SSF56349">
    <property type="entry name" value="DNA breaking-rejoining enzymes"/>
    <property type="match status" value="1"/>
</dbReference>
<dbReference type="Pfam" id="PF01028">
    <property type="entry name" value="Topoisom_I"/>
    <property type="match status" value="1"/>
</dbReference>
<dbReference type="InterPro" id="IPR013500">
    <property type="entry name" value="TopoI_cat_euk"/>
</dbReference>
<dbReference type="PRINTS" id="PR00416">
    <property type="entry name" value="EUTPISMRASEI"/>
</dbReference>
<dbReference type="STRING" id="658167.SAMN04488135_105210"/>
<feature type="domain" description="DNA topoisomerase IB N-terminal" evidence="8">
    <location>
        <begin position="35"/>
        <end position="83"/>
    </location>
</feature>
<dbReference type="EMBL" id="FQXE01000005">
    <property type="protein sequence ID" value="SHH85735.1"/>
    <property type="molecule type" value="Genomic_DNA"/>
</dbReference>
<gene>
    <name evidence="9" type="ORF">SAMN04488135_105210</name>
</gene>
<evidence type="ECO:0000256" key="3">
    <source>
        <dbReference type="ARBA" id="ARBA00012891"/>
    </source>
</evidence>
<dbReference type="SUPFAM" id="SSF55869">
    <property type="entry name" value="DNA topoisomerase I domain"/>
    <property type="match status" value="1"/>
</dbReference>
<sequence>MGRHDEEADTPGPMQGLIYVTDDGPGITRRKSGQRFAYLDAKGCPIKDPAAISRIDALAIPPAYSDVWICPDPRGHIQATGRDARGRKQYRYHQQWTAVRDSNKYQQLEEFGHALARIRRRVARDMQSRVMTHEKIVAVVVRLLESTLIRIGSRAYAKANKSYGLTTLRRRHASIAGSQVRFRFRGKGGVQHDVTVTDRRIAAVIKRCMEIPGHELFQFEDPDGTVHGVDSGCVNDYLKEAGGGDFTAKHYRTWAASVFAYGQLQRRQSGGAEPARGTVNDVVKEAARLLGNTPAVCRDCYIHPAIIAAYLDGGLAPRAPIAGPRGLDADERRFFAFLQAVNRSPDAPA</sequence>
<name>A0A1M5WDZ9_9BURK</name>
<dbReference type="InterPro" id="IPR001631">
    <property type="entry name" value="TopoI"/>
</dbReference>
<evidence type="ECO:0000256" key="5">
    <source>
        <dbReference type="ARBA" id="ARBA00023125"/>
    </source>
</evidence>
<keyword evidence="6 9" id="KW-0413">Isomerase</keyword>
<dbReference type="GO" id="GO:0006265">
    <property type="term" value="P:DNA topological change"/>
    <property type="evidence" value="ECO:0007669"/>
    <property type="project" value="InterPro"/>
</dbReference>
<organism evidence="9 10">
    <name type="scientific">Pollutimonas bauzanensis</name>
    <dbReference type="NCBI Taxonomy" id="658167"/>
    <lineage>
        <taxon>Bacteria</taxon>
        <taxon>Pseudomonadati</taxon>
        <taxon>Pseudomonadota</taxon>
        <taxon>Betaproteobacteria</taxon>
        <taxon>Burkholderiales</taxon>
        <taxon>Alcaligenaceae</taxon>
        <taxon>Pollutimonas</taxon>
    </lineage>
</organism>
<dbReference type="CDD" id="cd00659">
    <property type="entry name" value="Topo_IB_C"/>
    <property type="match status" value="1"/>
</dbReference>
<dbReference type="InterPro" id="IPR011010">
    <property type="entry name" value="DNA_brk_join_enz"/>
</dbReference>
<dbReference type="Gene3D" id="3.30.66.10">
    <property type="entry name" value="DNA topoisomerase I domain"/>
    <property type="match status" value="1"/>
</dbReference>
<evidence type="ECO:0000259" key="8">
    <source>
        <dbReference type="Pfam" id="PF21338"/>
    </source>
</evidence>
<dbReference type="InterPro" id="IPR014711">
    <property type="entry name" value="TopoI_cat_a-hlx-sub_euk"/>
</dbReference>
<feature type="domain" description="DNA topoisomerase I catalytic core eukaryotic-type" evidence="7">
    <location>
        <begin position="97"/>
        <end position="297"/>
    </location>
</feature>
<dbReference type="GO" id="GO:0003677">
    <property type="term" value="F:DNA binding"/>
    <property type="evidence" value="ECO:0007669"/>
    <property type="project" value="UniProtKB-KW"/>
</dbReference>
<evidence type="ECO:0000313" key="9">
    <source>
        <dbReference type="EMBL" id="SHH85735.1"/>
    </source>
</evidence>
<dbReference type="GO" id="GO:0003917">
    <property type="term" value="F:DNA topoisomerase type I (single strand cut, ATP-independent) activity"/>
    <property type="evidence" value="ECO:0007669"/>
    <property type="project" value="UniProtKB-EC"/>
</dbReference>
<keyword evidence="4" id="KW-0799">Topoisomerase</keyword>
<protein>
    <recommendedName>
        <fullName evidence="3">DNA topoisomerase</fullName>
        <ecNumber evidence="3">5.6.2.1</ecNumber>
    </recommendedName>
</protein>
<proteinExistence type="inferred from homology"/>
<evidence type="ECO:0000256" key="2">
    <source>
        <dbReference type="ARBA" id="ARBA00006645"/>
    </source>
</evidence>
<dbReference type="Pfam" id="PF21338">
    <property type="entry name" value="Top1B_N_bact"/>
    <property type="match status" value="1"/>
</dbReference>
<evidence type="ECO:0000256" key="4">
    <source>
        <dbReference type="ARBA" id="ARBA00023029"/>
    </source>
</evidence>
<reference evidence="9 10" key="1">
    <citation type="submission" date="2016-11" db="EMBL/GenBank/DDBJ databases">
        <authorList>
            <person name="Jaros S."/>
            <person name="Januszkiewicz K."/>
            <person name="Wedrychowicz H."/>
        </authorList>
    </citation>
    <scope>NUCLEOTIDE SEQUENCE [LARGE SCALE GENOMIC DNA]</scope>
    <source>
        <strain evidence="9 10">CGMCC 1.10190</strain>
    </source>
</reference>
<evidence type="ECO:0000313" key="10">
    <source>
        <dbReference type="Proteomes" id="UP000184226"/>
    </source>
</evidence>